<dbReference type="RefSeq" id="WP_350938691.1">
    <property type="nucleotide sequence ID" value="NZ_JAYWLC010000018.1"/>
</dbReference>
<reference evidence="1 2" key="2">
    <citation type="submission" date="2024-06" db="EMBL/GenBank/DDBJ databases">
        <title>Thioclava kandeliae sp. nov. from a rhizosphere soil sample of Kandelia candel in a mangrove.</title>
        <authorList>
            <person name="Mu T."/>
        </authorList>
    </citation>
    <scope>NUCLEOTIDE SEQUENCE [LARGE SCALE GENOMIC DNA]</scope>
    <source>
        <strain evidence="1 2">CPCC 100088</strain>
    </source>
</reference>
<keyword evidence="2" id="KW-1185">Reference proteome</keyword>
<dbReference type="EMBL" id="JAYWLC010000018">
    <property type="protein sequence ID" value="MER5173382.1"/>
    <property type="molecule type" value="Genomic_DNA"/>
</dbReference>
<proteinExistence type="predicted"/>
<evidence type="ECO:0000313" key="2">
    <source>
        <dbReference type="Proteomes" id="UP001438953"/>
    </source>
</evidence>
<sequence length="169" mass="18024">MIDGPVVAEYHLDTDGDGQNELVTDVTTSAQDRYVILSDDSAAPLVIGPLWASHLGEAGIASAKAGTLTILMGCDTCGRSGHRREWHIVFREGAYLLAGLTEIQWDRLFAESASCDANLLSGRADISRDPDLTGARVKIAEAAPPLAGLPVTFQPAACRELMDGFWAAR</sequence>
<protein>
    <submittedName>
        <fullName evidence="1">Uncharacterized protein</fullName>
    </submittedName>
</protein>
<name>A0ABV1SKF4_9RHOB</name>
<evidence type="ECO:0000313" key="1">
    <source>
        <dbReference type="EMBL" id="MER5173382.1"/>
    </source>
</evidence>
<comment type="caution">
    <text evidence="1">The sequence shown here is derived from an EMBL/GenBank/DDBJ whole genome shotgun (WGS) entry which is preliminary data.</text>
</comment>
<gene>
    <name evidence="1" type="ORF">VSX56_16570</name>
</gene>
<accession>A0ABV1SKF4</accession>
<reference evidence="1 2" key="1">
    <citation type="submission" date="2024-01" db="EMBL/GenBank/DDBJ databases">
        <authorList>
            <person name="Deng Y."/>
            <person name="Su J."/>
        </authorList>
    </citation>
    <scope>NUCLEOTIDE SEQUENCE [LARGE SCALE GENOMIC DNA]</scope>
    <source>
        <strain evidence="1 2">CPCC 100088</strain>
    </source>
</reference>
<organism evidence="1 2">
    <name type="scientific">Thioclava kandeliae</name>
    <dbReference type="NCBI Taxonomy" id="3070818"/>
    <lineage>
        <taxon>Bacteria</taxon>
        <taxon>Pseudomonadati</taxon>
        <taxon>Pseudomonadota</taxon>
        <taxon>Alphaproteobacteria</taxon>
        <taxon>Rhodobacterales</taxon>
        <taxon>Paracoccaceae</taxon>
        <taxon>Thioclava</taxon>
    </lineage>
</organism>
<dbReference type="Proteomes" id="UP001438953">
    <property type="component" value="Unassembled WGS sequence"/>
</dbReference>